<evidence type="ECO:0000313" key="1">
    <source>
        <dbReference type="EMBL" id="PPR88590.1"/>
    </source>
</evidence>
<reference evidence="1 2" key="1">
    <citation type="submission" date="2015-01" db="EMBL/GenBank/DDBJ databases">
        <title>Genome of allotetraploid Gossypium barbadense reveals genomic plasticity and fiber elongation in cotton evolution.</title>
        <authorList>
            <person name="Chen X."/>
            <person name="Liu X."/>
            <person name="Zhao B."/>
            <person name="Zheng H."/>
            <person name="Hu Y."/>
            <person name="Lu G."/>
            <person name="Yang C."/>
            <person name="Chen J."/>
            <person name="Shan C."/>
            <person name="Zhang L."/>
            <person name="Zhou Y."/>
            <person name="Wang L."/>
            <person name="Guo W."/>
            <person name="Bai Y."/>
            <person name="Ruan J."/>
            <person name="Shangguan X."/>
            <person name="Mao Y."/>
            <person name="Jiang J."/>
            <person name="Zhu Y."/>
            <person name="Lei J."/>
            <person name="Kang H."/>
            <person name="Chen S."/>
            <person name="He X."/>
            <person name="Wang R."/>
            <person name="Wang Y."/>
            <person name="Chen J."/>
            <person name="Wang L."/>
            <person name="Yu S."/>
            <person name="Wang B."/>
            <person name="Wei J."/>
            <person name="Song S."/>
            <person name="Lu X."/>
            <person name="Gao Z."/>
            <person name="Gu W."/>
            <person name="Deng X."/>
            <person name="Ma D."/>
            <person name="Wang S."/>
            <person name="Liang W."/>
            <person name="Fang L."/>
            <person name="Cai C."/>
            <person name="Zhu X."/>
            <person name="Zhou B."/>
            <person name="Zhang Y."/>
            <person name="Chen Z."/>
            <person name="Xu S."/>
            <person name="Zhu R."/>
            <person name="Wang S."/>
            <person name="Zhang T."/>
            <person name="Zhao G."/>
        </authorList>
    </citation>
    <scope>NUCLEOTIDE SEQUENCE [LARGE SCALE GENOMIC DNA]</scope>
    <source>
        <strain evidence="2">cv. Xinhai21</strain>
        <tissue evidence="1">Leaf</tissue>
    </source>
</reference>
<dbReference type="InterPro" id="IPR036691">
    <property type="entry name" value="Endo/exonu/phosph_ase_sf"/>
</dbReference>
<gene>
    <name evidence="1" type="ORF">GOBAR_AA32103</name>
</gene>
<dbReference type="PANTHER" id="PTHR33710">
    <property type="entry name" value="BNAC02G09200D PROTEIN"/>
    <property type="match status" value="1"/>
</dbReference>
<dbReference type="PANTHER" id="PTHR33710:SF64">
    <property type="entry name" value="ENDONUCLEASE_EXONUCLEASE_PHOSPHATASE DOMAIN-CONTAINING PROTEIN"/>
    <property type="match status" value="1"/>
</dbReference>
<evidence type="ECO:0008006" key="3">
    <source>
        <dbReference type="Google" id="ProtNLM"/>
    </source>
</evidence>
<name>A0A2P5WBX8_GOSBA</name>
<sequence>MGQQGPRWWGCELPTVGGPGTCSIFYHAIMPYFIRLLACARASGNIPWYGSSGIGQHRYLGASDVRERWAKKESDGVSGRTRRFLQRFWTRVSRLQNGLTVNSEGRSGGLALMWKEGINVSIQSFSKHHIDSIVNLENNKIMRVTGFYGHANPSLRHSSWDILRRVGDSAQMNDFKAVMDDLALVDIKPDSGWFTWVNNRSGGGLVKERIDRFLSSVSLVENFPFIATKMVRQSQSDHDAILLDLWGRRPKDHPNDHRLSFKFDVCWADDREAKKIIGSAWNRDDIDYGEKIERVRSVLGYWQRKKYGNMKSEIRRLEEESYWAQRSRSKWLREGDRNTRYFHSKATGRLKKKFIEKLKDMDGLTVKGLIYTRWAIFRNV</sequence>
<dbReference type="SUPFAM" id="SSF56219">
    <property type="entry name" value="DNase I-like"/>
    <property type="match status" value="1"/>
</dbReference>
<dbReference type="OrthoDB" id="999675at2759"/>
<accession>A0A2P5WBX8</accession>
<dbReference type="Gene3D" id="3.60.10.10">
    <property type="entry name" value="Endonuclease/exonuclease/phosphatase"/>
    <property type="match status" value="1"/>
</dbReference>
<proteinExistence type="predicted"/>
<protein>
    <recommendedName>
        <fullName evidence="3">Endonuclease/exonuclease/phosphatase domain-containing protein</fullName>
    </recommendedName>
</protein>
<evidence type="ECO:0000313" key="2">
    <source>
        <dbReference type="Proteomes" id="UP000239757"/>
    </source>
</evidence>
<dbReference type="EMBL" id="KZ668227">
    <property type="protein sequence ID" value="PPR88590.1"/>
    <property type="molecule type" value="Genomic_DNA"/>
</dbReference>
<organism evidence="1 2">
    <name type="scientific">Gossypium barbadense</name>
    <name type="common">Sea Island cotton</name>
    <name type="synonym">Hibiscus barbadensis</name>
    <dbReference type="NCBI Taxonomy" id="3634"/>
    <lineage>
        <taxon>Eukaryota</taxon>
        <taxon>Viridiplantae</taxon>
        <taxon>Streptophyta</taxon>
        <taxon>Embryophyta</taxon>
        <taxon>Tracheophyta</taxon>
        <taxon>Spermatophyta</taxon>
        <taxon>Magnoliopsida</taxon>
        <taxon>eudicotyledons</taxon>
        <taxon>Gunneridae</taxon>
        <taxon>Pentapetalae</taxon>
        <taxon>rosids</taxon>
        <taxon>malvids</taxon>
        <taxon>Malvales</taxon>
        <taxon>Malvaceae</taxon>
        <taxon>Malvoideae</taxon>
        <taxon>Gossypium</taxon>
    </lineage>
</organism>
<dbReference type="AlphaFoldDB" id="A0A2P5WBX8"/>
<dbReference type="Proteomes" id="UP000239757">
    <property type="component" value="Unassembled WGS sequence"/>
</dbReference>